<name>T1I831_RHOPR</name>
<proteinExistence type="predicted"/>
<sequence>TEEGGTAKMEEADNQQVEVAAYSPVLRIPSFHKTDPELWFHQVESVFKKNNITASASKFHTIVPALEFDVLQQASDIVKKPLSTTPYEDLKARLVIAYTESEHRRLQKLLEGRQLGDEKPSHLLRRMKQLAGATIADEMLKTLWMRSLPSSMQASLISTGHTNLEKLAEVADRIQEVHYPAEVYSVAANDEIGNLKEEIRRLTNEIAELKLGRPNDGRTRKLSNSKGRNPNSPDWLCFYHFKFKQNAKKCEQPCSWKRRDEDQSGK</sequence>
<feature type="domain" description="DUF7041" evidence="1">
    <location>
        <begin position="28"/>
        <end position="111"/>
    </location>
</feature>
<organism evidence="2 3">
    <name type="scientific">Rhodnius prolixus</name>
    <name type="common">Triatomid bug</name>
    <dbReference type="NCBI Taxonomy" id="13249"/>
    <lineage>
        <taxon>Eukaryota</taxon>
        <taxon>Metazoa</taxon>
        <taxon>Ecdysozoa</taxon>
        <taxon>Arthropoda</taxon>
        <taxon>Hexapoda</taxon>
        <taxon>Insecta</taxon>
        <taxon>Pterygota</taxon>
        <taxon>Neoptera</taxon>
        <taxon>Paraneoptera</taxon>
        <taxon>Hemiptera</taxon>
        <taxon>Heteroptera</taxon>
        <taxon>Panheteroptera</taxon>
        <taxon>Cimicomorpha</taxon>
        <taxon>Reduviidae</taxon>
        <taxon>Triatominae</taxon>
        <taxon>Rhodnius</taxon>
    </lineage>
</organism>
<dbReference type="PANTHER" id="PTHR33327:SF3">
    <property type="entry name" value="RNA-DIRECTED DNA POLYMERASE"/>
    <property type="match status" value="1"/>
</dbReference>
<evidence type="ECO:0000313" key="3">
    <source>
        <dbReference type="Proteomes" id="UP000015103"/>
    </source>
</evidence>
<dbReference type="VEuPathDB" id="VectorBase:RPRC012453"/>
<dbReference type="Pfam" id="PF23055">
    <property type="entry name" value="DUF7041"/>
    <property type="match status" value="1"/>
</dbReference>
<dbReference type="HOGENOM" id="CLU_014031_0_1_1"/>
<dbReference type="AlphaFoldDB" id="T1I831"/>
<dbReference type="EnsemblMetazoa" id="RPRC012453-RA">
    <property type="protein sequence ID" value="RPRC012453-PA"/>
    <property type="gene ID" value="RPRC012453"/>
</dbReference>
<evidence type="ECO:0000313" key="2">
    <source>
        <dbReference type="EnsemblMetazoa" id="RPRC012453-PA"/>
    </source>
</evidence>
<reference evidence="2" key="1">
    <citation type="submission" date="2015-05" db="UniProtKB">
        <authorList>
            <consortium name="EnsemblMetazoa"/>
        </authorList>
    </citation>
    <scope>IDENTIFICATION</scope>
</reference>
<keyword evidence="3" id="KW-1185">Reference proteome</keyword>
<dbReference type="EMBL" id="ACPB03012735">
    <property type="status" value="NOT_ANNOTATED_CDS"/>
    <property type="molecule type" value="Genomic_DNA"/>
</dbReference>
<evidence type="ECO:0000259" key="1">
    <source>
        <dbReference type="Pfam" id="PF23055"/>
    </source>
</evidence>
<dbReference type="STRING" id="13249.T1I831"/>
<dbReference type="Proteomes" id="UP000015103">
    <property type="component" value="Unassembled WGS sequence"/>
</dbReference>
<dbReference type="PANTHER" id="PTHR33327">
    <property type="entry name" value="ENDONUCLEASE"/>
    <property type="match status" value="1"/>
</dbReference>
<dbReference type="InParanoid" id="T1I831"/>
<accession>T1I831</accession>
<dbReference type="eggNOG" id="KOG0017">
    <property type="taxonomic scope" value="Eukaryota"/>
</dbReference>
<protein>
    <submittedName>
        <fullName evidence="2">Tick transposon</fullName>
    </submittedName>
</protein>
<dbReference type="OMA" id="FREQATH"/>
<dbReference type="InterPro" id="IPR055469">
    <property type="entry name" value="DUF7041"/>
</dbReference>